<organism evidence="2 3">
    <name type="scientific">Collybiopsis luxurians FD-317 M1</name>
    <dbReference type="NCBI Taxonomy" id="944289"/>
    <lineage>
        <taxon>Eukaryota</taxon>
        <taxon>Fungi</taxon>
        <taxon>Dikarya</taxon>
        <taxon>Basidiomycota</taxon>
        <taxon>Agaricomycotina</taxon>
        <taxon>Agaricomycetes</taxon>
        <taxon>Agaricomycetidae</taxon>
        <taxon>Agaricales</taxon>
        <taxon>Marasmiineae</taxon>
        <taxon>Omphalotaceae</taxon>
        <taxon>Collybiopsis</taxon>
        <taxon>Collybiopsis luxurians</taxon>
    </lineage>
</organism>
<protein>
    <submittedName>
        <fullName evidence="2">Uncharacterized protein</fullName>
    </submittedName>
</protein>
<sequence length="213" mass="23465">MTSTAAANVEVPTPGPSRSMPSSSTQVTSSNANNAKMQLSIASLKAVCSKLPKSVKKKVVRDLCTKVFGTASFQIFKHPEAVVKQPNGQDLLLITVSSNNKKRGSSLTEFDRWTILLQNTTAGHLYYLGQYGCGLTSRIDSKEYDSLPEETKKYILNTAKSIRHHDIKTKEDLISSMGAAYGIYVAKTELCFPSYNGTFAKRLREEARKRGYA</sequence>
<dbReference type="HOGENOM" id="CLU_1165946_0_0_1"/>
<feature type="region of interest" description="Disordered" evidence="1">
    <location>
        <begin position="1"/>
        <end position="31"/>
    </location>
</feature>
<evidence type="ECO:0000256" key="1">
    <source>
        <dbReference type="SAM" id="MobiDB-lite"/>
    </source>
</evidence>
<proteinExistence type="predicted"/>
<evidence type="ECO:0000313" key="3">
    <source>
        <dbReference type="Proteomes" id="UP000053593"/>
    </source>
</evidence>
<name>A0A0D0BLY5_9AGAR</name>
<keyword evidence="3" id="KW-1185">Reference proteome</keyword>
<dbReference type="EMBL" id="KN834803">
    <property type="protein sequence ID" value="KIK55831.1"/>
    <property type="molecule type" value="Genomic_DNA"/>
</dbReference>
<evidence type="ECO:0000313" key="2">
    <source>
        <dbReference type="EMBL" id="KIK55831.1"/>
    </source>
</evidence>
<dbReference type="AlphaFoldDB" id="A0A0D0BLY5"/>
<feature type="compositionally biased region" description="Low complexity" evidence="1">
    <location>
        <begin position="16"/>
        <end position="30"/>
    </location>
</feature>
<dbReference type="Proteomes" id="UP000053593">
    <property type="component" value="Unassembled WGS sequence"/>
</dbReference>
<gene>
    <name evidence="2" type="ORF">GYMLUDRAFT_47569</name>
</gene>
<accession>A0A0D0BLY5</accession>
<reference evidence="2 3" key="1">
    <citation type="submission" date="2014-04" db="EMBL/GenBank/DDBJ databases">
        <title>Evolutionary Origins and Diversification of the Mycorrhizal Mutualists.</title>
        <authorList>
            <consortium name="DOE Joint Genome Institute"/>
            <consortium name="Mycorrhizal Genomics Consortium"/>
            <person name="Kohler A."/>
            <person name="Kuo A."/>
            <person name="Nagy L.G."/>
            <person name="Floudas D."/>
            <person name="Copeland A."/>
            <person name="Barry K.W."/>
            <person name="Cichocki N."/>
            <person name="Veneault-Fourrey C."/>
            <person name="LaButti K."/>
            <person name="Lindquist E.A."/>
            <person name="Lipzen A."/>
            <person name="Lundell T."/>
            <person name="Morin E."/>
            <person name="Murat C."/>
            <person name="Riley R."/>
            <person name="Ohm R."/>
            <person name="Sun H."/>
            <person name="Tunlid A."/>
            <person name="Henrissat B."/>
            <person name="Grigoriev I.V."/>
            <person name="Hibbett D.S."/>
            <person name="Martin F."/>
        </authorList>
    </citation>
    <scope>NUCLEOTIDE SEQUENCE [LARGE SCALE GENOMIC DNA]</scope>
    <source>
        <strain evidence="2 3">FD-317 M1</strain>
    </source>
</reference>